<feature type="transmembrane region" description="Helical" evidence="1">
    <location>
        <begin position="24"/>
        <end position="45"/>
    </location>
</feature>
<dbReference type="EMBL" id="JAYGHX010000008">
    <property type="protein sequence ID" value="MEA5392132.1"/>
    <property type="molecule type" value="Genomic_DNA"/>
</dbReference>
<keyword evidence="3" id="KW-0378">Hydrolase</keyword>
<reference evidence="3 4" key="1">
    <citation type="submission" date="2023-12" db="EMBL/GenBank/DDBJ databases">
        <title>Baltic Sea Cyanobacteria.</title>
        <authorList>
            <person name="Delbaje E."/>
            <person name="Fewer D.P."/>
            <person name="Shishido T.K."/>
        </authorList>
    </citation>
    <scope>NUCLEOTIDE SEQUENCE [LARGE SCALE GENOMIC DNA]</scope>
    <source>
        <strain evidence="3 4">UHCC 0139</strain>
    </source>
</reference>
<gene>
    <name evidence="3" type="ORF">VB738_12770</name>
</gene>
<dbReference type="EC" id="3.4.-.-" evidence="3"/>
<sequence length="295" mass="31714">METIATEGAAEGVRGPRVRPTIRLGIALWLAYSALAGVLQFRTGIPYTDWFKTAGNAFATAVFPLSLGGLALLAFTRWCRWDHVWRDPVRLRCTGLMKLSMLAWMAMIAFRLVGIQWSAVPPDLLLAILAAGVGVGFAEELLFRGLFLRCLRQGGRSESTAAIWTGVCFGLFHLPNMAMGMGWIGAIQVVLAALSGILLYVFRRYTGLLWPAMVAHGLWDISTFLAGGYAYPWLSMASVAAQGVFVVLGLLVYAGLYRSDRDTVVLPALPPHGGVPLAGSLHSNAQPPSTGPAAP</sequence>
<evidence type="ECO:0000313" key="4">
    <source>
        <dbReference type="Proteomes" id="UP001304461"/>
    </source>
</evidence>
<dbReference type="Proteomes" id="UP001304461">
    <property type="component" value="Unassembled WGS sequence"/>
</dbReference>
<protein>
    <submittedName>
        <fullName evidence="3">CPBP family intramembrane glutamic endopeptidase</fullName>
        <ecNumber evidence="3">3.4.-.-</ecNumber>
    </submittedName>
</protein>
<accession>A0ABU5RWJ5</accession>
<keyword evidence="4" id="KW-1185">Reference proteome</keyword>
<dbReference type="GO" id="GO:0016787">
    <property type="term" value="F:hydrolase activity"/>
    <property type="evidence" value="ECO:0007669"/>
    <property type="project" value="UniProtKB-KW"/>
</dbReference>
<dbReference type="InterPro" id="IPR003675">
    <property type="entry name" value="Rce1/LyrA-like_dom"/>
</dbReference>
<comment type="caution">
    <text evidence="3">The sequence shown here is derived from an EMBL/GenBank/DDBJ whole genome shotgun (WGS) entry which is preliminary data.</text>
</comment>
<keyword evidence="1" id="KW-1133">Transmembrane helix</keyword>
<name>A0ABU5RWJ5_9CYAN</name>
<keyword evidence="1" id="KW-0472">Membrane</keyword>
<evidence type="ECO:0000259" key="2">
    <source>
        <dbReference type="Pfam" id="PF02517"/>
    </source>
</evidence>
<proteinExistence type="predicted"/>
<feature type="transmembrane region" description="Helical" evidence="1">
    <location>
        <begin position="208"/>
        <end position="231"/>
    </location>
</feature>
<keyword evidence="1" id="KW-0812">Transmembrane</keyword>
<feature type="transmembrane region" description="Helical" evidence="1">
    <location>
        <begin position="99"/>
        <end position="119"/>
    </location>
</feature>
<evidence type="ECO:0000313" key="3">
    <source>
        <dbReference type="EMBL" id="MEA5392132.1"/>
    </source>
</evidence>
<feature type="transmembrane region" description="Helical" evidence="1">
    <location>
        <begin position="159"/>
        <end position="175"/>
    </location>
</feature>
<evidence type="ECO:0000256" key="1">
    <source>
        <dbReference type="SAM" id="Phobius"/>
    </source>
</evidence>
<dbReference type="Pfam" id="PF02517">
    <property type="entry name" value="Rce1-like"/>
    <property type="match status" value="1"/>
</dbReference>
<feature type="transmembrane region" description="Helical" evidence="1">
    <location>
        <begin position="181"/>
        <end position="201"/>
    </location>
</feature>
<feature type="transmembrane region" description="Helical" evidence="1">
    <location>
        <begin position="57"/>
        <end position="78"/>
    </location>
</feature>
<feature type="transmembrane region" description="Helical" evidence="1">
    <location>
        <begin position="237"/>
        <end position="256"/>
    </location>
</feature>
<feature type="transmembrane region" description="Helical" evidence="1">
    <location>
        <begin position="125"/>
        <end position="147"/>
    </location>
</feature>
<dbReference type="RefSeq" id="WP_323306099.1">
    <property type="nucleotide sequence ID" value="NZ_JAYGHX010000008.1"/>
</dbReference>
<organism evidence="3 4">
    <name type="scientific">Cyanobium gracile UHCC 0139</name>
    <dbReference type="NCBI Taxonomy" id="3110308"/>
    <lineage>
        <taxon>Bacteria</taxon>
        <taxon>Bacillati</taxon>
        <taxon>Cyanobacteriota</taxon>
        <taxon>Cyanophyceae</taxon>
        <taxon>Synechococcales</taxon>
        <taxon>Prochlorococcaceae</taxon>
        <taxon>Cyanobium</taxon>
    </lineage>
</organism>
<feature type="domain" description="CAAX prenyl protease 2/Lysostaphin resistance protein A-like" evidence="2">
    <location>
        <begin position="123"/>
        <end position="221"/>
    </location>
</feature>